<dbReference type="EMBL" id="RPGO01000030">
    <property type="protein sequence ID" value="RZB29209.1"/>
    <property type="molecule type" value="Genomic_DNA"/>
</dbReference>
<proteinExistence type="predicted"/>
<gene>
    <name evidence="1" type="ORF">AEth_01351</name>
</gene>
<evidence type="ECO:0000313" key="2">
    <source>
        <dbReference type="Proteomes" id="UP000291831"/>
    </source>
</evidence>
<comment type="caution">
    <text evidence="1">The sequence shown here is derived from an EMBL/GenBank/DDBJ whole genome shotgun (WGS) entry which is preliminary data.</text>
</comment>
<protein>
    <submittedName>
        <fullName evidence="1">Uncharacterized protein</fullName>
    </submittedName>
</protein>
<reference evidence="2" key="1">
    <citation type="submission" date="2019-01" db="EMBL/GenBank/DDBJ databases">
        <title>Anaerobic oxidation of ethane by archaea from a marine hydrocarbon seep.</title>
        <authorList>
            <person name="Musat F."/>
        </authorList>
    </citation>
    <scope>NUCLEOTIDE SEQUENCE [LARGE SCALE GENOMIC DNA]</scope>
</reference>
<dbReference type="AlphaFoldDB" id="A0A8B3S0C3"/>
<dbReference type="Proteomes" id="UP000291831">
    <property type="component" value="Unassembled WGS sequence"/>
</dbReference>
<name>A0A8B3S0C3_9EURY</name>
<accession>A0A8B3S0C3</accession>
<evidence type="ECO:0000313" key="1">
    <source>
        <dbReference type="EMBL" id="RZB29209.1"/>
    </source>
</evidence>
<organism evidence="1 2">
    <name type="scientific">Candidatus Argoarchaeum ethanivorans</name>
    <dbReference type="NCBI Taxonomy" id="2608793"/>
    <lineage>
        <taxon>Archaea</taxon>
        <taxon>Methanobacteriati</taxon>
        <taxon>Methanobacteriota</taxon>
        <taxon>Stenosarchaea group</taxon>
        <taxon>Methanomicrobia</taxon>
        <taxon>Methanosarcinales</taxon>
        <taxon>Methanosarcinales incertae sedis</taxon>
        <taxon>GOM Arc I cluster</taxon>
        <taxon>Candidatus Argoarchaeum</taxon>
    </lineage>
</organism>
<sequence>MILLKRQGSINAITKKMFYTQEERNAAKGCLGIYSECGVDEALDYASNRVQKIILDYEVVEPTRFQFF</sequence>